<evidence type="ECO:0000256" key="3">
    <source>
        <dbReference type="ARBA" id="ARBA00023163"/>
    </source>
</evidence>
<dbReference type="Gene3D" id="1.10.260.40">
    <property type="entry name" value="lambda repressor-like DNA-binding domains"/>
    <property type="match status" value="1"/>
</dbReference>
<dbReference type="InterPro" id="IPR028082">
    <property type="entry name" value="Peripla_BP_I"/>
</dbReference>
<reference evidence="5 6" key="1">
    <citation type="submission" date="2021-03" db="EMBL/GenBank/DDBJ databases">
        <title>novel species in genus Cellulomonas.</title>
        <authorList>
            <person name="Zhang G."/>
        </authorList>
    </citation>
    <scope>NUCLEOTIDE SEQUENCE [LARGE SCALE GENOMIC DNA]</scope>
    <source>
        <strain evidence="6">zg-ZUI188</strain>
    </source>
</reference>
<dbReference type="Pfam" id="PF13377">
    <property type="entry name" value="Peripla_BP_3"/>
    <property type="match status" value="1"/>
</dbReference>
<dbReference type="SMART" id="SM00354">
    <property type="entry name" value="HTH_LACI"/>
    <property type="match status" value="1"/>
</dbReference>
<evidence type="ECO:0000256" key="1">
    <source>
        <dbReference type="ARBA" id="ARBA00023015"/>
    </source>
</evidence>
<keyword evidence="1" id="KW-0805">Transcription regulation</keyword>
<sequence>MVRMVDVARQAGVSPMTVSNVVNGRPGVSPGTRARVLAAVAELGYEVNATARSLRTGRTGAVGLVLPDLEGPYHAHLFNRLAAGAESHGWHLLLQRTGGSREGELAAISPAHLRRFEGAIVNLVRLRPADLTRLRLEIPVVFIGESPVPRRFDHVMMDNVGGSRAATSRLLGTGSRRVAIVGGGHEDTDDMASLRTRGYREAHDDVGLAVDPGLVIEVPSYSSDQGHRAVLALHERDPSFDAVFCVTDALAMGALRALADLGLRVPGDVQVIGFDNGPEAEFTVPRLSSVEPGNEAITDQILAVLQQRIRADGAGGSRPPATNTAGARLVLRESTR</sequence>
<proteinExistence type="predicted"/>
<dbReference type="GO" id="GO:0003677">
    <property type="term" value="F:DNA binding"/>
    <property type="evidence" value="ECO:0007669"/>
    <property type="project" value="UniProtKB-KW"/>
</dbReference>
<keyword evidence="2 5" id="KW-0238">DNA-binding</keyword>
<dbReference type="PANTHER" id="PTHR30146">
    <property type="entry name" value="LACI-RELATED TRANSCRIPTIONAL REPRESSOR"/>
    <property type="match status" value="1"/>
</dbReference>
<name>A0ABS3SBL9_9CELL</name>
<accession>A0ABS3SBL9</accession>
<protein>
    <submittedName>
        <fullName evidence="5">LacI family DNA-binding transcriptional regulator</fullName>
    </submittedName>
</protein>
<gene>
    <name evidence="5" type="ORF">J4035_00685</name>
</gene>
<dbReference type="EMBL" id="JAGFBM010000001">
    <property type="protein sequence ID" value="MBO3083142.1"/>
    <property type="molecule type" value="Genomic_DNA"/>
</dbReference>
<dbReference type="Pfam" id="PF00356">
    <property type="entry name" value="LacI"/>
    <property type="match status" value="1"/>
</dbReference>
<dbReference type="CDD" id="cd06267">
    <property type="entry name" value="PBP1_LacI_sugar_binding-like"/>
    <property type="match status" value="1"/>
</dbReference>
<dbReference type="PROSITE" id="PS00356">
    <property type="entry name" value="HTH_LACI_1"/>
    <property type="match status" value="1"/>
</dbReference>
<organism evidence="5 6">
    <name type="scientific">Cellulomonas fengjieae</name>
    <dbReference type="NCBI Taxonomy" id="2819978"/>
    <lineage>
        <taxon>Bacteria</taxon>
        <taxon>Bacillati</taxon>
        <taxon>Actinomycetota</taxon>
        <taxon>Actinomycetes</taxon>
        <taxon>Micrococcales</taxon>
        <taxon>Cellulomonadaceae</taxon>
        <taxon>Cellulomonas</taxon>
    </lineage>
</organism>
<dbReference type="SUPFAM" id="SSF47413">
    <property type="entry name" value="lambda repressor-like DNA-binding domains"/>
    <property type="match status" value="1"/>
</dbReference>
<evidence type="ECO:0000313" key="6">
    <source>
        <dbReference type="Proteomes" id="UP000678317"/>
    </source>
</evidence>
<feature type="domain" description="HTH lacI-type" evidence="4">
    <location>
        <begin position="2"/>
        <end position="56"/>
    </location>
</feature>
<dbReference type="PANTHER" id="PTHR30146:SF109">
    <property type="entry name" value="HTH-TYPE TRANSCRIPTIONAL REGULATOR GALS"/>
    <property type="match status" value="1"/>
</dbReference>
<comment type="caution">
    <text evidence="5">The sequence shown here is derived from an EMBL/GenBank/DDBJ whole genome shotgun (WGS) entry which is preliminary data.</text>
</comment>
<keyword evidence="6" id="KW-1185">Reference proteome</keyword>
<dbReference type="InterPro" id="IPR046335">
    <property type="entry name" value="LacI/GalR-like_sensor"/>
</dbReference>
<dbReference type="InterPro" id="IPR000843">
    <property type="entry name" value="HTH_LacI"/>
</dbReference>
<evidence type="ECO:0000313" key="5">
    <source>
        <dbReference type="EMBL" id="MBO3083142.1"/>
    </source>
</evidence>
<dbReference type="InterPro" id="IPR010982">
    <property type="entry name" value="Lambda_DNA-bd_dom_sf"/>
</dbReference>
<keyword evidence="3" id="KW-0804">Transcription</keyword>
<dbReference type="RefSeq" id="WP_208288171.1">
    <property type="nucleotide sequence ID" value="NZ_CP074404.1"/>
</dbReference>
<evidence type="ECO:0000256" key="2">
    <source>
        <dbReference type="ARBA" id="ARBA00023125"/>
    </source>
</evidence>
<dbReference type="Gene3D" id="3.40.50.2300">
    <property type="match status" value="2"/>
</dbReference>
<dbReference type="Proteomes" id="UP000678317">
    <property type="component" value="Unassembled WGS sequence"/>
</dbReference>
<dbReference type="PROSITE" id="PS50932">
    <property type="entry name" value="HTH_LACI_2"/>
    <property type="match status" value="1"/>
</dbReference>
<evidence type="ECO:0000259" key="4">
    <source>
        <dbReference type="PROSITE" id="PS50932"/>
    </source>
</evidence>
<dbReference type="CDD" id="cd01392">
    <property type="entry name" value="HTH_LacI"/>
    <property type="match status" value="1"/>
</dbReference>
<dbReference type="SUPFAM" id="SSF53822">
    <property type="entry name" value="Periplasmic binding protein-like I"/>
    <property type="match status" value="1"/>
</dbReference>